<keyword evidence="1" id="KW-0812">Transmembrane</keyword>
<dbReference type="EMBL" id="JADEWZ010000040">
    <property type="protein sequence ID" value="MBE9118194.1"/>
    <property type="molecule type" value="Genomic_DNA"/>
</dbReference>
<dbReference type="Proteomes" id="UP000654482">
    <property type="component" value="Unassembled WGS sequence"/>
</dbReference>
<accession>A0A8J7DZ21</accession>
<evidence type="ECO:0000313" key="2">
    <source>
        <dbReference type="EMBL" id="MBE9118194.1"/>
    </source>
</evidence>
<keyword evidence="1" id="KW-1133">Transmembrane helix</keyword>
<reference evidence="2" key="1">
    <citation type="submission" date="2020-10" db="EMBL/GenBank/DDBJ databases">
        <authorList>
            <person name="Castelo-Branco R."/>
            <person name="Eusebio N."/>
            <person name="Adriana R."/>
            <person name="Vieira A."/>
            <person name="Brugerolle De Fraissinette N."/>
            <person name="Rezende De Castro R."/>
            <person name="Schneider M.P."/>
            <person name="Vasconcelos V."/>
            <person name="Leao P.N."/>
        </authorList>
    </citation>
    <scope>NUCLEOTIDE SEQUENCE</scope>
    <source>
        <strain evidence="2">LEGE 07157</strain>
    </source>
</reference>
<evidence type="ECO:0000313" key="3">
    <source>
        <dbReference type="Proteomes" id="UP000654482"/>
    </source>
</evidence>
<comment type="caution">
    <text evidence="2">The sequence shown here is derived from an EMBL/GenBank/DDBJ whole genome shotgun (WGS) entry which is preliminary data.</text>
</comment>
<dbReference type="AlphaFoldDB" id="A0A8J7DZ21"/>
<sequence>MNIWTILFLVFMIFMLNCTLIDRRGVRAIDGSLYGSMASWQGITQWMLWGGVCGKIFPLFRRRQMTRSEMIQFSIASLLLLLFLITWLAPNTWNYSEVVDFSSYFKLVLVSWLVFLSLFMFTLIAFSKQRWVKSTNSSKKHR</sequence>
<organism evidence="2 3">
    <name type="scientific">Lusitaniella coriacea LEGE 07157</name>
    <dbReference type="NCBI Taxonomy" id="945747"/>
    <lineage>
        <taxon>Bacteria</taxon>
        <taxon>Bacillati</taxon>
        <taxon>Cyanobacteriota</taxon>
        <taxon>Cyanophyceae</taxon>
        <taxon>Spirulinales</taxon>
        <taxon>Lusitaniellaceae</taxon>
        <taxon>Lusitaniella</taxon>
    </lineage>
</organism>
<dbReference type="RefSeq" id="WP_194031282.1">
    <property type="nucleotide sequence ID" value="NZ_JADEWZ010000040.1"/>
</dbReference>
<name>A0A8J7DZ21_9CYAN</name>
<feature type="transmembrane region" description="Helical" evidence="1">
    <location>
        <begin position="109"/>
        <end position="126"/>
    </location>
</feature>
<keyword evidence="3" id="KW-1185">Reference proteome</keyword>
<evidence type="ECO:0000256" key="1">
    <source>
        <dbReference type="SAM" id="Phobius"/>
    </source>
</evidence>
<feature type="transmembrane region" description="Helical" evidence="1">
    <location>
        <begin position="70"/>
        <end position="89"/>
    </location>
</feature>
<gene>
    <name evidence="2" type="ORF">IQ249_20070</name>
</gene>
<protein>
    <submittedName>
        <fullName evidence="2">Uncharacterized protein</fullName>
    </submittedName>
</protein>
<keyword evidence="1" id="KW-0472">Membrane</keyword>
<proteinExistence type="predicted"/>